<feature type="binding site" evidence="15">
    <location>
        <position position="152"/>
    </location>
    <ligand>
        <name>DNA</name>
        <dbReference type="ChEBI" id="CHEBI:16991"/>
    </ligand>
</feature>
<feature type="active site" description="Proton donor; for beta-elimination activity" evidence="15">
    <location>
        <position position="58"/>
    </location>
</feature>
<organism evidence="18 19">
    <name type="scientific">Methylophaga muralis</name>
    <dbReference type="NCBI Taxonomy" id="291169"/>
    <lineage>
        <taxon>Bacteria</taxon>
        <taxon>Pseudomonadati</taxon>
        <taxon>Pseudomonadota</taxon>
        <taxon>Gammaproteobacteria</taxon>
        <taxon>Thiotrichales</taxon>
        <taxon>Piscirickettsiaceae</taxon>
        <taxon>Methylophaga</taxon>
    </lineage>
</organism>
<dbReference type="InterPro" id="IPR020629">
    <property type="entry name" value="FPG_Glyclase"/>
</dbReference>
<feature type="active site" description="Proton donor" evidence="15">
    <location>
        <position position="3"/>
    </location>
</feature>
<dbReference type="NCBIfam" id="TIGR00577">
    <property type="entry name" value="fpg"/>
    <property type="match status" value="1"/>
</dbReference>
<feature type="domain" description="FPG-type" evidence="16">
    <location>
        <begin position="237"/>
        <end position="271"/>
    </location>
</feature>
<evidence type="ECO:0000256" key="5">
    <source>
        <dbReference type="ARBA" id="ARBA00022763"/>
    </source>
</evidence>
<dbReference type="FunFam" id="3.20.190.10:FF:000001">
    <property type="entry name" value="Formamidopyrimidine-DNA glycosylase"/>
    <property type="match status" value="1"/>
</dbReference>
<evidence type="ECO:0000256" key="1">
    <source>
        <dbReference type="ARBA" id="ARBA00001668"/>
    </source>
</evidence>
<comment type="similarity">
    <text evidence="2 15">Belongs to the FPG family.</text>
</comment>
<feature type="binding site" evidence="15">
    <location>
        <position position="110"/>
    </location>
    <ligand>
        <name>DNA</name>
        <dbReference type="ChEBI" id="CHEBI:16991"/>
    </ligand>
</feature>
<dbReference type="InterPro" id="IPR000214">
    <property type="entry name" value="Znf_DNA_glyclase/AP_lyase"/>
</dbReference>
<evidence type="ECO:0000256" key="13">
    <source>
        <dbReference type="ARBA" id="ARBA00023295"/>
    </source>
</evidence>
<name>A0A1E3GTD8_9GAMM</name>
<dbReference type="HAMAP" id="MF_00103">
    <property type="entry name" value="Fapy_DNA_glycosyl"/>
    <property type="match status" value="1"/>
</dbReference>
<dbReference type="Pfam" id="PF06831">
    <property type="entry name" value="H2TH"/>
    <property type="match status" value="1"/>
</dbReference>
<evidence type="ECO:0000259" key="16">
    <source>
        <dbReference type="PROSITE" id="PS51066"/>
    </source>
</evidence>
<dbReference type="InterPro" id="IPR035937">
    <property type="entry name" value="FPG_N"/>
</dbReference>
<dbReference type="FunFam" id="1.10.8.50:FF:000003">
    <property type="entry name" value="Formamidopyrimidine-DNA glycosylase"/>
    <property type="match status" value="1"/>
</dbReference>
<dbReference type="GO" id="GO:0140078">
    <property type="term" value="F:class I DNA-(apurinic or apyrimidinic site) endonuclease activity"/>
    <property type="evidence" value="ECO:0007669"/>
    <property type="project" value="UniProtKB-EC"/>
</dbReference>
<dbReference type="InterPro" id="IPR010979">
    <property type="entry name" value="Ribosomal_uS13-like_H2TH"/>
</dbReference>
<dbReference type="Pfam" id="PF06827">
    <property type="entry name" value="zf-FPG_IleRS"/>
    <property type="match status" value="1"/>
</dbReference>
<accession>A0A1E3GTD8</accession>
<dbReference type="PROSITE" id="PS51068">
    <property type="entry name" value="FPG_CAT"/>
    <property type="match status" value="1"/>
</dbReference>
<dbReference type="STRING" id="291169.A9E74_01065"/>
<dbReference type="PROSITE" id="PS01242">
    <property type="entry name" value="ZF_FPG_1"/>
    <property type="match status" value="1"/>
</dbReference>
<dbReference type="Gene3D" id="3.20.190.10">
    <property type="entry name" value="MutM-like, N-terminal"/>
    <property type="match status" value="1"/>
</dbReference>
<keyword evidence="13 15" id="KW-0326">Glycosidase</keyword>
<comment type="cofactor">
    <cofactor evidence="15">
        <name>Zn(2+)</name>
        <dbReference type="ChEBI" id="CHEBI:29105"/>
    </cofactor>
    <text evidence="15">Binds 1 zinc ion per subunit.</text>
</comment>
<dbReference type="GO" id="GO:0034039">
    <property type="term" value="F:8-oxo-7,8-dihydroguanine DNA N-glycosylase activity"/>
    <property type="evidence" value="ECO:0007669"/>
    <property type="project" value="TreeGrafter"/>
</dbReference>
<sequence length="272" mass="30816">MPELPEVETTRSGIAPYIENQQVQQVIIRDARLRWPITDKLDEKLCGQIIQSVSRRAKYLLLNTADGTLFIHLGMSGRLRILTAFQPAEKHDHVDIVFANNIILRFTDPRRFGAILWTSEPPLQHPLLSHLGPEPLDDEFTATYLLQRSRKRQISIKTFIMNAEIVVGVGNIYASESLFLSGIHPQLIAANLTKNQAEKLVDAIKLTLKKAIAAGGTTLRDFRDSEGKPGYFAQELWVYARQNQGCKKCGHPIELIRQANRATYFCPQCQKR</sequence>
<keyword evidence="19" id="KW-1185">Reference proteome</keyword>
<evidence type="ECO:0000256" key="3">
    <source>
        <dbReference type="ARBA" id="ARBA00011245"/>
    </source>
</evidence>
<dbReference type="PANTHER" id="PTHR22993:SF9">
    <property type="entry name" value="FORMAMIDOPYRIMIDINE-DNA GLYCOSYLASE"/>
    <property type="match status" value="1"/>
</dbReference>
<dbReference type="EC" id="4.2.99.18" evidence="15"/>
<evidence type="ECO:0000256" key="14">
    <source>
        <dbReference type="ARBA" id="ARBA00044632"/>
    </source>
</evidence>
<dbReference type="RefSeq" id="WP_069295577.1">
    <property type="nucleotide sequence ID" value="NZ_MCRI01000007.1"/>
</dbReference>
<evidence type="ECO:0000313" key="18">
    <source>
        <dbReference type="EMBL" id="ODN67338.1"/>
    </source>
</evidence>
<dbReference type="SMART" id="SM00898">
    <property type="entry name" value="Fapy_DNA_glyco"/>
    <property type="match status" value="1"/>
</dbReference>
<dbReference type="GO" id="GO:0006284">
    <property type="term" value="P:base-excision repair"/>
    <property type="evidence" value="ECO:0007669"/>
    <property type="project" value="InterPro"/>
</dbReference>
<gene>
    <name evidence="15 18" type="primary">mutM</name>
    <name evidence="15" type="synonym">fpg</name>
    <name evidence="18" type="ORF">A9E74_01065</name>
</gene>
<dbReference type="PROSITE" id="PS51066">
    <property type="entry name" value="ZF_FPG_2"/>
    <property type="match status" value="1"/>
</dbReference>
<keyword evidence="8 15" id="KW-0862">Zinc</keyword>
<dbReference type="GO" id="GO:0003684">
    <property type="term" value="F:damaged DNA binding"/>
    <property type="evidence" value="ECO:0007669"/>
    <property type="project" value="InterPro"/>
</dbReference>
<comment type="catalytic activity">
    <reaction evidence="1 15">
        <text>Hydrolysis of DNA containing ring-opened 7-methylguanine residues, releasing 2,6-diamino-4-hydroxy-5-(N-methyl)formamidopyrimidine.</text>
        <dbReference type="EC" id="3.2.2.23"/>
    </reaction>
</comment>
<evidence type="ECO:0000256" key="15">
    <source>
        <dbReference type="HAMAP-Rule" id="MF_00103"/>
    </source>
</evidence>
<dbReference type="SUPFAM" id="SSF57716">
    <property type="entry name" value="Glucocorticoid receptor-like (DNA-binding domain)"/>
    <property type="match status" value="1"/>
</dbReference>
<keyword evidence="7 15" id="KW-0378">Hydrolase</keyword>
<comment type="caution">
    <text evidence="18">The sequence shown here is derived from an EMBL/GenBank/DDBJ whole genome shotgun (WGS) entry which is preliminary data.</text>
</comment>
<evidence type="ECO:0000259" key="17">
    <source>
        <dbReference type="PROSITE" id="PS51068"/>
    </source>
</evidence>
<evidence type="ECO:0000256" key="7">
    <source>
        <dbReference type="ARBA" id="ARBA00022801"/>
    </source>
</evidence>
<comment type="catalytic activity">
    <reaction evidence="14 15">
        <text>2'-deoxyribonucleotide-(2'-deoxyribose 5'-phosphate)-2'-deoxyribonucleotide-DNA = a 3'-end 2'-deoxyribonucleotide-(2,3-dehydro-2,3-deoxyribose 5'-phosphate)-DNA + a 5'-end 5'-phospho-2'-deoxyribonucleoside-DNA + H(+)</text>
        <dbReference type="Rhea" id="RHEA:66592"/>
        <dbReference type="Rhea" id="RHEA-COMP:13180"/>
        <dbReference type="Rhea" id="RHEA-COMP:16897"/>
        <dbReference type="Rhea" id="RHEA-COMP:17067"/>
        <dbReference type="ChEBI" id="CHEBI:15378"/>
        <dbReference type="ChEBI" id="CHEBI:136412"/>
        <dbReference type="ChEBI" id="CHEBI:157695"/>
        <dbReference type="ChEBI" id="CHEBI:167181"/>
        <dbReference type="EC" id="4.2.99.18"/>
    </reaction>
</comment>
<dbReference type="SUPFAM" id="SSF46946">
    <property type="entry name" value="S13-like H2TH domain"/>
    <property type="match status" value="1"/>
</dbReference>
<evidence type="ECO:0000256" key="2">
    <source>
        <dbReference type="ARBA" id="ARBA00009409"/>
    </source>
</evidence>
<dbReference type="PATRIC" id="fig|291169.3.peg.1071"/>
<feature type="domain" description="Formamidopyrimidine-DNA glycosylase catalytic" evidence="17">
    <location>
        <begin position="2"/>
        <end position="113"/>
    </location>
</feature>
<protein>
    <recommendedName>
        <fullName evidence="15">Formamidopyrimidine-DNA glycosylase</fullName>
        <shortName evidence="15">Fapy-DNA glycosylase</shortName>
        <ecNumber evidence="15">3.2.2.23</ecNumber>
    </recommendedName>
    <alternativeName>
        <fullName evidence="15">DNA-(apurinic or apyrimidinic site) lyase MutM</fullName>
        <shortName evidence="15">AP lyase MutM</shortName>
        <ecNumber evidence="15">4.2.99.18</ecNumber>
    </alternativeName>
</protein>
<evidence type="ECO:0000256" key="4">
    <source>
        <dbReference type="ARBA" id="ARBA00022723"/>
    </source>
</evidence>
<dbReference type="Gene3D" id="1.10.8.50">
    <property type="match status" value="1"/>
</dbReference>
<comment type="subunit">
    <text evidence="3 15">Monomer.</text>
</comment>
<dbReference type="InterPro" id="IPR010663">
    <property type="entry name" value="Znf_FPG/IleRS"/>
</dbReference>
<dbReference type="EMBL" id="MCRI01000007">
    <property type="protein sequence ID" value="ODN67338.1"/>
    <property type="molecule type" value="Genomic_DNA"/>
</dbReference>
<keyword evidence="6 15" id="KW-0863">Zinc-finger</keyword>
<keyword evidence="9 15" id="KW-0238">DNA-binding</keyword>
<evidence type="ECO:0000256" key="10">
    <source>
        <dbReference type="ARBA" id="ARBA00023204"/>
    </source>
</evidence>
<keyword evidence="5 15" id="KW-0227">DNA damage</keyword>
<dbReference type="NCBIfam" id="NF002211">
    <property type="entry name" value="PRK01103.1"/>
    <property type="match status" value="1"/>
</dbReference>
<evidence type="ECO:0000256" key="6">
    <source>
        <dbReference type="ARBA" id="ARBA00022771"/>
    </source>
</evidence>
<feature type="binding site" evidence="15">
    <location>
        <position position="91"/>
    </location>
    <ligand>
        <name>DNA</name>
        <dbReference type="ChEBI" id="CHEBI:16991"/>
    </ligand>
</feature>
<keyword evidence="10 15" id="KW-0234">DNA repair</keyword>
<dbReference type="SMART" id="SM01232">
    <property type="entry name" value="H2TH"/>
    <property type="match status" value="1"/>
</dbReference>
<dbReference type="SUPFAM" id="SSF81624">
    <property type="entry name" value="N-terminal domain of MutM-like DNA repair proteins"/>
    <property type="match status" value="1"/>
</dbReference>
<dbReference type="GO" id="GO:0008270">
    <property type="term" value="F:zinc ion binding"/>
    <property type="evidence" value="ECO:0007669"/>
    <property type="project" value="UniProtKB-UniRule"/>
</dbReference>
<dbReference type="InterPro" id="IPR012319">
    <property type="entry name" value="FPG_cat"/>
</dbReference>
<dbReference type="EC" id="3.2.2.23" evidence="15"/>
<evidence type="ECO:0000256" key="8">
    <source>
        <dbReference type="ARBA" id="ARBA00022833"/>
    </source>
</evidence>
<evidence type="ECO:0000313" key="19">
    <source>
        <dbReference type="Proteomes" id="UP000094379"/>
    </source>
</evidence>
<evidence type="ECO:0000256" key="11">
    <source>
        <dbReference type="ARBA" id="ARBA00023239"/>
    </source>
</evidence>
<feature type="active site" description="Schiff-base intermediate with DNA" evidence="15">
    <location>
        <position position="2"/>
    </location>
</feature>
<dbReference type="InterPro" id="IPR015886">
    <property type="entry name" value="H2TH_FPG"/>
</dbReference>
<dbReference type="InterPro" id="IPR015887">
    <property type="entry name" value="DNA_glyclase_Znf_dom_DNA_BS"/>
</dbReference>
<keyword evidence="12 15" id="KW-0511">Multifunctional enzyme</keyword>
<keyword evidence="11 15" id="KW-0456">Lyase</keyword>
<dbReference type="CDD" id="cd08966">
    <property type="entry name" value="EcFpg-like_N"/>
    <property type="match status" value="1"/>
</dbReference>
<evidence type="ECO:0000256" key="9">
    <source>
        <dbReference type="ARBA" id="ARBA00023125"/>
    </source>
</evidence>
<dbReference type="Proteomes" id="UP000094379">
    <property type="component" value="Unassembled WGS sequence"/>
</dbReference>
<dbReference type="Pfam" id="PF01149">
    <property type="entry name" value="Fapy_DNA_glyco"/>
    <property type="match status" value="1"/>
</dbReference>
<reference evidence="18 19" key="1">
    <citation type="submission" date="2016-07" db="EMBL/GenBank/DDBJ databases">
        <title>Draft Genome Sequence of Methylophaga muralis Bur 1.</title>
        <authorList>
            <person name="Vasilenko O.V."/>
            <person name="Doronina N.V."/>
            <person name="Shmareva M.N."/>
            <person name="Tarlachkov S.V."/>
            <person name="Mustakhimov I."/>
            <person name="Trotsenko Y.A."/>
        </authorList>
    </citation>
    <scope>NUCLEOTIDE SEQUENCE [LARGE SCALE GENOMIC DNA]</scope>
    <source>
        <strain evidence="18 19">Bur 1</strain>
    </source>
</reference>
<evidence type="ECO:0000256" key="12">
    <source>
        <dbReference type="ARBA" id="ARBA00023268"/>
    </source>
</evidence>
<proteinExistence type="inferred from homology"/>
<dbReference type="PANTHER" id="PTHR22993">
    <property type="entry name" value="FORMAMIDOPYRIMIDINE-DNA GLYCOSYLASE"/>
    <property type="match status" value="1"/>
</dbReference>
<keyword evidence="4 15" id="KW-0479">Metal-binding</keyword>
<feature type="active site" description="Proton donor; for delta-elimination activity" evidence="15">
    <location>
        <position position="261"/>
    </location>
</feature>
<dbReference type="AlphaFoldDB" id="A0A1E3GTD8"/>
<comment type="function">
    <text evidence="15">Involved in base excision repair of DNA damaged by oxidation or by mutagenic agents. Acts as DNA glycosylase that recognizes and removes damaged bases. Has a preference for oxidized purines, such as 7,8-dihydro-8-oxoguanine (8-oxoG). Has AP (apurinic/apyrimidinic) lyase activity and introduces nicks in the DNA strand. Cleaves the DNA backbone by beta-delta elimination to generate a single-strand break at the site of the removed base with both 3'- and 5'-phosphates.</text>
</comment>